<name>A0A8I0G6K0_CITBR</name>
<sequence>MSEDNRDSQKENEEACAILKRALRNLVGQGIIRSRDDLIRILSEENFEITDVTAQSITLCAPDEPENRVTLDGWLFSAGFSLSVPADHPELRTVPGNTTSAGEGEHP</sequence>
<dbReference type="RefSeq" id="WP_137366872.1">
    <property type="nucleotide sequence ID" value="NZ_JACXSK010000028.1"/>
</dbReference>
<organism evidence="2 3">
    <name type="scientific">Citrobacter braakii</name>
    <dbReference type="NCBI Taxonomy" id="57706"/>
    <lineage>
        <taxon>Bacteria</taxon>
        <taxon>Pseudomonadati</taxon>
        <taxon>Pseudomonadota</taxon>
        <taxon>Gammaproteobacteria</taxon>
        <taxon>Enterobacterales</taxon>
        <taxon>Enterobacteriaceae</taxon>
        <taxon>Citrobacter</taxon>
        <taxon>Citrobacter freundii complex</taxon>
    </lineage>
</organism>
<dbReference type="Proteomes" id="UP000605024">
    <property type="component" value="Unassembled WGS sequence"/>
</dbReference>
<feature type="region of interest" description="Disordered" evidence="1">
    <location>
        <begin position="87"/>
        <end position="107"/>
    </location>
</feature>
<gene>
    <name evidence="2" type="ORF">ID160_24760</name>
</gene>
<reference evidence="2" key="1">
    <citation type="submission" date="2020-09" db="EMBL/GenBank/DDBJ databases">
        <title>Characterization of IncC plasmids in Enterobacterales of food-producing animals originating from China.</title>
        <authorList>
            <person name="Zhang Y."/>
            <person name="Lei C.-W."/>
        </authorList>
    </citation>
    <scope>NUCLEOTIDE SEQUENCE</scope>
    <source>
        <strain evidence="2">CC1</strain>
    </source>
</reference>
<evidence type="ECO:0000256" key="1">
    <source>
        <dbReference type="SAM" id="MobiDB-lite"/>
    </source>
</evidence>
<evidence type="ECO:0000313" key="3">
    <source>
        <dbReference type="Proteomes" id="UP000605024"/>
    </source>
</evidence>
<accession>A0A8I0G6K0</accession>
<protein>
    <submittedName>
        <fullName evidence="2">Uncharacterized protein</fullName>
    </submittedName>
</protein>
<dbReference type="AlphaFoldDB" id="A0A8I0G6K0"/>
<proteinExistence type="predicted"/>
<comment type="caution">
    <text evidence="2">The sequence shown here is derived from an EMBL/GenBank/DDBJ whole genome shotgun (WGS) entry which is preliminary data.</text>
</comment>
<evidence type="ECO:0000313" key="2">
    <source>
        <dbReference type="EMBL" id="MBD3125862.1"/>
    </source>
</evidence>
<dbReference type="EMBL" id="JACXSK010000028">
    <property type="protein sequence ID" value="MBD3125862.1"/>
    <property type="molecule type" value="Genomic_DNA"/>
</dbReference>